<feature type="transmembrane region" description="Helical" evidence="8">
    <location>
        <begin position="77"/>
        <end position="95"/>
    </location>
</feature>
<feature type="transmembrane region" description="Helical" evidence="8">
    <location>
        <begin position="102"/>
        <end position="125"/>
    </location>
</feature>
<feature type="transmembrane region" description="Helical" evidence="8">
    <location>
        <begin position="255"/>
        <end position="278"/>
    </location>
</feature>
<keyword evidence="3" id="KW-0813">Transport</keyword>
<evidence type="ECO:0000256" key="4">
    <source>
        <dbReference type="ARBA" id="ARBA00022475"/>
    </source>
</evidence>
<feature type="transmembrane region" description="Helical" evidence="8">
    <location>
        <begin position="20"/>
        <end position="39"/>
    </location>
</feature>
<evidence type="ECO:0000256" key="3">
    <source>
        <dbReference type="ARBA" id="ARBA00022448"/>
    </source>
</evidence>
<proteinExistence type="inferred from homology"/>
<feature type="transmembrane region" description="Helical" evidence="8">
    <location>
        <begin position="131"/>
        <end position="153"/>
    </location>
</feature>
<dbReference type="PANTHER" id="PTHR42810">
    <property type="entry name" value="PURINE PERMEASE C1399.01C-RELATED"/>
    <property type="match status" value="1"/>
</dbReference>
<comment type="subcellular location">
    <subcellularLocation>
        <location evidence="1">Cell membrane</location>
        <topology evidence="1">Multi-pass membrane protein</topology>
    </subcellularLocation>
</comment>
<evidence type="ECO:0000313" key="9">
    <source>
        <dbReference type="EMBL" id="MDQ0510336.1"/>
    </source>
</evidence>
<gene>
    <name evidence="9" type="ORF">QOZ99_001219</name>
</gene>
<evidence type="ECO:0000313" key="10">
    <source>
        <dbReference type="Proteomes" id="UP001235094"/>
    </source>
</evidence>
<evidence type="ECO:0000256" key="2">
    <source>
        <dbReference type="ARBA" id="ARBA00008821"/>
    </source>
</evidence>
<evidence type="ECO:0000256" key="7">
    <source>
        <dbReference type="ARBA" id="ARBA00023136"/>
    </source>
</evidence>
<comment type="similarity">
    <text evidence="2">Belongs to the nucleobase:cation symporter-2 (NCS2) (TC 2.A.40) family.</text>
</comment>
<dbReference type="InterPro" id="IPR006043">
    <property type="entry name" value="NCS2"/>
</dbReference>
<feature type="transmembrane region" description="Helical" evidence="8">
    <location>
        <begin position="419"/>
        <end position="442"/>
    </location>
</feature>
<organism evidence="9 10">
    <name type="scientific">Ancylobacter amanitiformis</name>
    <dbReference type="NCBI Taxonomy" id="217069"/>
    <lineage>
        <taxon>Bacteria</taxon>
        <taxon>Pseudomonadati</taxon>
        <taxon>Pseudomonadota</taxon>
        <taxon>Alphaproteobacteria</taxon>
        <taxon>Hyphomicrobiales</taxon>
        <taxon>Xanthobacteraceae</taxon>
        <taxon>Ancylobacter</taxon>
    </lineage>
</organism>
<dbReference type="EMBL" id="JAUSVR010000003">
    <property type="protein sequence ID" value="MDQ0510336.1"/>
    <property type="molecule type" value="Genomic_DNA"/>
</dbReference>
<evidence type="ECO:0000256" key="5">
    <source>
        <dbReference type="ARBA" id="ARBA00022692"/>
    </source>
</evidence>
<evidence type="ECO:0000256" key="8">
    <source>
        <dbReference type="SAM" id="Phobius"/>
    </source>
</evidence>
<dbReference type="RefSeq" id="WP_306889093.1">
    <property type="nucleotide sequence ID" value="NZ_JAUSVR010000003.1"/>
</dbReference>
<keyword evidence="10" id="KW-1185">Reference proteome</keyword>
<reference evidence="9 10" key="1">
    <citation type="submission" date="2023-07" db="EMBL/GenBank/DDBJ databases">
        <title>Genomic Encyclopedia of Type Strains, Phase IV (KMG-IV): sequencing the most valuable type-strain genomes for metagenomic binning, comparative biology and taxonomic classification.</title>
        <authorList>
            <person name="Goeker M."/>
        </authorList>
    </citation>
    <scope>NUCLEOTIDE SEQUENCE [LARGE SCALE GENOMIC DNA]</scope>
    <source>
        <strain evidence="9 10">DSM 15561</strain>
    </source>
</reference>
<keyword evidence="5 8" id="KW-0812">Transmembrane</keyword>
<feature type="transmembrane region" description="Helical" evidence="8">
    <location>
        <begin position="332"/>
        <end position="354"/>
    </location>
</feature>
<keyword evidence="4" id="KW-1003">Cell membrane</keyword>
<dbReference type="NCBIfam" id="TIGR03173">
    <property type="entry name" value="pbuX"/>
    <property type="match status" value="1"/>
</dbReference>
<evidence type="ECO:0000256" key="6">
    <source>
        <dbReference type="ARBA" id="ARBA00022989"/>
    </source>
</evidence>
<name>A0ABU0LNQ4_9HYPH</name>
<protein>
    <submittedName>
        <fullName evidence="9">NCS2 family nucleobase:cation symporter-2</fullName>
    </submittedName>
</protein>
<dbReference type="Pfam" id="PF00860">
    <property type="entry name" value="Xan_ur_permease"/>
    <property type="match status" value="1"/>
</dbReference>
<comment type="caution">
    <text evidence="9">The sequence shown here is derived from an EMBL/GenBank/DDBJ whole genome shotgun (WGS) entry which is preliminary data.</text>
</comment>
<dbReference type="NCBIfam" id="TIGR00801">
    <property type="entry name" value="ncs2"/>
    <property type="match status" value="1"/>
</dbReference>
<keyword evidence="6 8" id="KW-1133">Transmembrane helix</keyword>
<dbReference type="InterPro" id="IPR006042">
    <property type="entry name" value="Xan_ur_permease"/>
</dbReference>
<dbReference type="NCBIfam" id="NF037981">
    <property type="entry name" value="NCS2_1"/>
    <property type="match status" value="1"/>
</dbReference>
<feature type="transmembrane region" description="Helical" evidence="8">
    <location>
        <begin position="51"/>
        <end position="71"/>
    </location>
</feature>
<evidence type="ECO:0000256" key="1">
    <source>
        <dbReference type="ARBA" id="ARBA00004651"/>
    </source>
</evidence>
<keyword evidence="7 8" id="KW-0472">Membrane</keyword>
<feature type="transmembrane region" description="Helical" evidence="8">
    <location>
        <begin position="360"/>
        <end position="381"/>
    </location>
</feature>
<dbReference type="Proteomes" id="UP001235094">
    <property type="component" value="Unassembled WGS sequence"/>
</dbReference>
<feature type="transmembrane region" description="Helical" evidence="8">
    <location>
        <begin position="393"/>
        <end position="413"/>
    </location>
</feature>
<dbReference type="PANTHER" id="PTHR42810:SF4">
    <property type="entry name" value="URIC ACID TRANSPORTER UACT"/>
    <property type="match status" value="1"/>
</dbReference>
<accession>A0ABU0LNQ4</accession>
<feature type="transmembrane region" description="Helical" evidence="8">
    <location>
        <begin position="205"/>
        <end position="225"/>
    </location>
</feature>
<sequence length="465" mass="47884">MAGKVHPVDAVLPWPRLATLGLQHVLVMYAGAVAVPLIIGRALKLPPEDVAFLISADLFACGIATLIQSLGFPGMGIRLPVMMGVTFASVGPMLAMAGDPSIGLLGIYGSVIAAGVFGILIAPFVSRLLPLFPPVVTGTIILVIGISLMRVGINWAGGGLPMLTRVVDGVPGSFPNPGYGQLQGLGIALFVLLVILALTKWGEGFLANVAVLLGIVAGCALASVLGIMHFENVAAAAWFAPVLPFHFGVPSFHLVPILTMCLVMVVVMIESLGMFLALADMTGRKLDRAALTAGLRADGVGTLIGGIFNTFPYTSFSQNVGLVGVTGVRSRFVTAAGGVIMLALGLLPKMAAIVEAVPQVVLGGAGLVMFGMVAATGARILTNVDFRTNRFNLYVVAVSVGFGMIPLVSPHFFKNLPHALQPLLESGILLAALVAVGLNAFFNGLRSGAEVERAAASAAAAVEHG</sequence>
<dbReference type="InterPro" id="IPR017588">
    <property type="entry name" value="UacT-like"/>
</dbReference>
<feature type="transmembrane region" description="Helical" evidence="8">
    <location>
        <begin position="182"/>
        <end position="199"/>
    </location>
</feature>